<gene>
    <name evidence="2" type="ORF">ARALYDRAFT_664968</name>
</gene>
<feature type="signal peptide" evidence="1">
    <location>
        <begin position="1"/>
        <end position="21"/>
    </location>
</feature>
<accession>D7LPC3</accession>
<protein>
    <submittedName>
        <fullName evidence="2">Predicted protein</fullName>
    </submittedName>
</protein>
<dbReference type="HOGENOM" id="CLU_1909528_0_0_1"/>
<keyword evidence="3" id="KW-1185">Reference proteome</keyword>
<feature type="chain" id="PRO_5003102948" evidence="1">
    <location>
        <begin position="22"/>
        <end position="133"/>
    </location>
</feature>
<dbReference type="Gramene" id="Al_scaffold_0005_1003">
    <property type="protein sequence ID" value="Al_scaffold_0005_1003"/>
    <property type="gene ID" value="Al_scaffold_0005_1003"/>
</dbReference>
<dbReference type="Proteomes" id="UP000008694">
    <property type="component" value="Unassembled WGS sequence"/>
</dbReference>
<evidence type="ECO:0000313" key="3">
    <source>
        <dbReference type="Proteomes" id="UP000008694"/>
    </source>
</evidence>
<name>D7LPC3_ARALL</name>
<dbReference type="AlphaFoldDB" id="D7LPC3"/>
<sequence length="133" mass="14961">MLYKWWEPLVALWSHAMGLQSLIVVGEQSGSISEVEKRRKRKKKEKVEGGITVSKWGFEYAKYDDDYVCMIWSRTVDEPGMGVSKPRGPPSTQKVLVITRMTEPNDFKENVLARSDECCLGLYGGTGVTLCPA</sequence>
<evidence type="ECO:0000256" key="1">
    <source>
        <dbReference type="SAM" id="SignalP"/>
    </source>
</evidence>
<keyword evidence="1" id="KW-0732">Signal</keyword>
<organism evidence="3">
    <name type="scientific">Arabidopsis lyrata subsp. lyrata</name>
    <name type="common">Lyre-leaved rock-cress</name>
    <dbReference type="NCBI Taxonomy" id="81972"/>
    <lineage>
        <taxon>Eukaryota</taxon>
        <taxon>Viridiplantae</taxon>
        <taxon>Streptophyta</taxon>
        <taxon>Embryophyta</taxon>
        <taxon>Tracheophyta</taxon>
        <taxon>Spermatophyta</taxon>
        <taxon>Magnoliopsida</taxon>
        <taxon>eudicotyledons</taxon>
        <taxon>Gunneridae</taxon>
        <taxon>Pentapetalae</taxon>
        <taxon>rosids</taxon>
        <taxon>malvids</taxon>
        <taxon>Brassicales</taxon>
        <taxon>Brassicaceae</taxon>
        <taxon>Camelineae</taxon>
        <taxon>Arabidopsis</taxon>
    </lineage>
</organism>
<reference evidence="3" key="1">
    <citation type="journal article" date="2011" name="Nat. Genet.">
        <title>The Arabidopsis lyrata genome sequence and the basis of rapid genome size change.</title>
        <authorList>
            <person name="Hu T.T."/>
            <person name="Pattyn P."/>
            <person name="Bakker E.G."/>
            <person name="Cao J."/>
            <person name="Cheng J.-F."/>
            <person name="Clark R.M."/>
            <person name="Fahlgren N."/>
            <person name="Fawcett J.A."/>
            <person name="Grimwood J."/>
            <person name="Gundlach H."/>
            <person name="Haberer G."/>
            <person name="Hollister J.D."/>
            <person name="Ossowski S."/>
            <person name="Ottilar R.P."/>
            <person name="Salamov A.A."/>
            <person name="Schneeberger K."/>
            <person name="Spannagl M."/>
            <person name="Wang X."/>
            <person name="Yang L."/>
            <person name="Nasrallah M.E."/>
            <person name="Bergelson J."/>
            <person name="Carrington J.C."/>
            <person name="Gaut B.S."/>
            <person name="Schmutz J."/>
            <person name="Mayer K.F.X."/>
            <person name="Van de Peer Y."/>
            <person name="Grigoriev I.V."/>
            <person name="Nordborg M."/>
            <person name="Weigel D."/>
            <person name="Guo Y.-L."/>
        </authorList>
    </citation>
    <scope>NUCLEOTIDE SEQUENCE [LARGE SCALE GENOMIC DNA]</scope>
    <source>
        <strain evidence="3">cv. MN47</strain>
    </source>
</reference>
<evidence type="ECO:0000313" key="2">
    <source>
        <dbReference type="EMBL" id="EFH53510.1"/>
    </source>
</evidence>
<proteinExistence type="predicted"/>
<dbReference type="EMBL" id="GL348717">
    <property type="protein sequence ID" value="EFH53510.1"/>
    <property type="molecule type" value="Genomic_DNA"/>
</dbReference>